<sequence>MARPSCFSQGWLSVGFSRRHERTGLSLSLFPASLIVGSADQWHALIALPALSLFLIERMGGRCRSGGLASIRSGASLTRGGKSAGRGASPPAHSLGEHRRLLPDGSSCRFLQDRRCLLSLWL</sequence>
<accession>S5Y7U9</accession>
<proteinExistence type="predicted"/>
<evidence type="ECO:0000313" key="3">
    <source>
        <dbReference type="Proteomes" id="UP000015480"/>
    </source>
</evidence>
<reference evidence="2 3" key="1">
    <citation type="journal article" date="2014" name="BMC Genomics">
        <title>Architecture and functions of a multipartite genome of the methylotrophic bacterium Paracoccus aminophilus JCM 7686, containing primary and secondary chromids.</title>
        <authorList>
            <person name="Dziewit L."/>
            <person name="Czarnecki J."/>
            <person name="Wibberg D."/>
            <person name="Radlinska M."/>
            <person name="Mrozek P."/>
            <person name="Szymczak M."/>
            <person name="Schluter A."/>
            <person name="Puhler A."/>
            <person name="Bartosik D."/>
        </authorList>
    </citation>
    <scope>NUCLEOTIDE SEQUENCE [LARGE SCALE GENOMIC DNA]</scope>
    <source>
        <strain evidence="2">JCM 7686</strain>
        <plasmid evidence="3">Plasmid pAMI8</plasmid>
    </source>
</reference>
<dbReference type="AlphaFoldDB" id="S5Y7U9"/>
<keyword evidence="2" id="KW-0614">Plasmid</keyword>
<name>S5Y7U9_PARAH</name>
<dbReference type="HOGENOM" id="CLU_2024467_0_0_5"/>
<feature type="region of interest" description="Disordered" evidence="1">
    <location>
        <begin position="75"/>
        <end position="96"/>
    </location>
</feature>
<dbReference type="KEGG" id="pami:JCM7686_pAMI8p074"/>
<gene>
    <name evidence="2" type="ORF">JCM7686_pAMI8p074</name>
</gene>
<protein>
    <submittedName>
        <fullName evidence="2">Uncharacterized protein</fullName>
    </submittedName>
</protein>
<dbReference type="EMBL" id="CP006655">
    <property type="protein sequence ID" value="AGT11575.1"/>
    <property type="molecule type" value="Genomic_DNA"/>
</dbReference>
<dbReference type="Proteomes" id="UP000015480">
    <property type="component" value="Plasmid pAMI8"/>
</dbReference>
<geneLocation type="plasmid" evidence="2 3">
    <name>pAMI8</name>
</geneLocation>
<evidence type="ECO:0000256" key="1">
    <source>
        <dbReference type="SAM" id="MobiDB-lite"/>
    </source>
</evidence>
<organism evidence="2 3">
    <name type="scientific">Paracoccus aminophilus JCM 7686</name>
    <dbReference type="NCBI Taxonomy" id="1367847"/>
    <lineage>
        <taxon>Bacteria</taxon>
        <taxon>Pseudomonadati</taxon>
        <taxon>Pseudomonadota</taxon>
        <taxon>Alphaproteobacteria</taxon>
        <taxon>Rhodobacterales</taxon>
        <taxon>Paracoccaceae</taxon>
        <taxon>Paracoccus</taxon>
    </lineage>
</organism>
<keyword evidence="3" id="KW-1185">Reference proteome</keyword>
<evidence type="ECO:0000313" key="2">
    <source>
        <dbReference type="EMBL" id="AGT11575.1"/>
    </source>
</evidence>